<dbReference type="PRINTS" id="PR01270">
    <property type="entry name" value="HDASUPER"/>
</dbReference>
<protein>
    <recommendedName>
        <fullName evidence="2">Histone deacetylase domain-containing protein</fullName>
    </recommendedName>
</protein>
<proteinExistence type="inferred from homology"/>
<gene>
    <name evidence="3" type="ORF">DSCO28_46390</name>
</gene>
<dbReference type="Gene3D" id="3.40.800.20">
    <property type="entry name" value="Histone deacetylase domain"/>
    <property type="match status" value="1"/>
</dbReference>
<name>A0A5K7ZV06_9BACT</name>
<dbReference type="PANTHER" id="PTHR10625:SF11">
    <property type="entry name" value="HISTONE DEACETYLASE 14, CHLOROPLASTIC"/>
    <property type="match status" value="1"/>
</dbReference>
<dbReference type="InterPro" id="IPR037138">
    <property type="entry name" value="His_deacetylse_dom_sf"/>
</dbReference>
<dbReference type="EMBL" id="AP021876">
    <property type="protein sequence ID" value="BBO84073.1"/>
    <property type="molecule type" value="Genomic_DNA"/>
</dbReference>
<dbReference type="InterPro" id="IPR023801">
    <property type="entry name" value="His_deacetylse_dom"/>
</dbReference>
<dbReference type="InterPro" id="IPR000286">
    <property type="entry name" value="HDACs"/>
</dbReference>
<feature type="domain" description="Histone deacetylase" evidence="2">
    <location>
        <begin position="425"/>
        <end position="707"/>
    </location>
</feature>
<dbReference type="KEGG" id="dov:DSCO28_46390"/>
<organism evidence="3 4">
    <name type="scientific">Desulfosarcina ovata subsp. sediminis</name>
    <dbReference type="NCBI Taxonomy" id="885957"/>
    <lineage>
        <taxon>Bacteria</taxon>
        <taxon>Pseudomonadati</taxon>
        <taxon>Thermodesulfobacteriota</taxon>
        <taxon>Desulfobacteria</taxon>
        <taxon>Desulfobacterales</taxon>
        <taxon>Desulfosarcinaceae</taxon>
        <taxon>Desulfosarcina</taxon>
    </lineage>
</organism>
<reference evidence="3 4" key="1">
    <citation type="submission" date="2019-11" db="EMBL/GenBank/DDBJ databases">
        <title>Comparative genomics of hydrocarbon-degrading Desulfosarcina strains.</title>
        <authorList>
            <person name="Watanabe M."/>
            <person name="Kojima H."/>
            <person name="Fukui M."/>
        </authorList>
    </citation>
    <scope>NUCLEOTIDE SEQUENCE [LARGE SCALE GENOMIC DNA]</scope>
    <source>
        <strain evidence="3 4">28bB2T</strain>
    </source>
</reference>
<dbReference type="AlphaFoldDB" id="A0A5K7ZV06"/>
<dbReference type="InterPro" id="IPR016181">
    <property type="entry name" value="Acyl_CoA_acyltransferase"/>
</dbReference>
<dbReference type="GO" id="GO:0040029">
    <property type="term" value="P:epigenetic regulation of gene expression"/>
    <property type="evidence" value="ECO:0007669"/>
    <property type="project" value="TreeGrafter"/>
</dbReference>
<evidence type="ECO:0000313" key="4">
    <source>
        <dbReference type="Proteomes" id="UP000425960"/>
    </source>
</evidence>
<comment type="similarity">
    <text evidence="1">Belongs to the histone deacetylase family.</text>
</comment>
<dbReference type="Pfam" id="PF00850">
    <property type="entry name" value="Hist_deacetyl"/>
    <property type="match status" value="1"/>
</dbReference>
<dbReference type="SUPFAM" id="SSF52768">
    <property type="entry name" value="Arginase/deacetylase"/>
    <property type="match status" value="1"/>
</dbReference>
<sequence length="754" mass="83890">MIKREHIQLALDAIHHVDRESGYGLQALFDDQRIRIAPDSGGQTEESEGKGFLYYFEGERVDVPKTAFVADGIATLEQSLVFKWGELREKQLRVGTWISGNIHQLAGDIRRAGAELQVDYELQRLKNRPANLEASVALPAAQSPGPHFSGHLVAGMPAQFVPLPLTRQMLLQVAGQRFEFFSVRFLLDSWADGSFPFIYACIAGGQLLGLVKLQRHRHAINDRFEIKYIARRAPQYDDTETSARGVGTFMLAGVWMLWHTFAPDVRHIFLDGEVGARKFYLDAGFTEQRLCRYVLETPAGYLLATIADMADDPRAPAGTVKDRLESLIRKSIKEFGRNRRGRRNSEPLLAFIKRCLVCRHQPYPATTALALLLKHQTRIAEATALIDMATRTGKVRISGETPNSQTTILVVDDPRFGLHLKNVFHLESPRRFDAFCRALAHPSIAGRWHSMMVEPADREQLLWVHAADYIARLEKTAGRQLVTLDMDTQTTEHSWEVACLAVGGVFRLMDGICSGRASRGVAAVRPPGHHAEPDQAMGFCLLNNAALAARYLQKMHGLKRVMIIDLDAHHGNGTQTAFYDDASVLYLSTHGYPAYPGTGSLGEIGRGPGKGFTVNIPMDKGAGDRAFEAVFRRIVEPLTHAFGPEFIVVSLGFDLYLHDRLGGMKVTPEGYGMLTRMLIRMATRVCGGRIAFILEGGYSVKGIEVCGLRFLQELCNTDPDAGTEEERRNSRSAFVPAVIAKVISVQKPFWPQLF</sequence>
<dbReference type="GO" id="GO:0004407">
    <property type="term" value="F:histone deacetylase activity"/>
    <property type="evidence" value="ECO:0007669"/>
    <property type="project" value="TreeGrafter"/>
</dbReference>
<dbReference type="CDD" id="cd09992">
    <property type="entry name" value="HDAC_classII"/>
    <property type="match status" value="1"/>
</dbReference>
<dbReference type="Proteomes" id="UP000425960">
    <property type="component" value="Chromosome"/>
</dbReference>
<dbReference type="GO" id="GO:0005737">
    <property type="term" value="C:cytoplasm"/>
    <property type="evidence" value="ECO:0007669"/>
    <property type="project" value="TreeGrafter"/>
</dbReference>
<dbReference type="PANTHER" id="PTHR10625">
    <property type="entry name" value="HISTONE DEACETYLASE HDAC1-RELATED"/>
    <property type="match status" value="1"/>
</dbReference>
<accession>A0A5K7ZV06</accession>
<dbReference type="RefSeq" id="WP_155324108.1">
    <property type="nucleotide sequence ID" value="NZ_AP021876.1"/>
</dbReference>
<evidence type="ECO:0000259" key="2">
    <source>
        <dbReference type="Pfam" id="PF00850"/>
    </source>
</evidence>
<dbReference type="SUPFAM" id="SSF55729">
    <property type="entry name" value="Acyl-CoA N-acyltransferases (Nat)"/>
    <property type="match status" value="1"/>
</dbReference>
<evidence type="ECO:0000256" key="1">
    <source>
        <dbReference type="ARBA" id="ARBA00005947"/>
    </source>
</evidence>
<dbReference type="InterPro" id="IPR023696">
    <property type="entry name" value="Ureohydrolase_dom_sf"/>
</dbReference>
<evidence type="ECO:0000313" key="3">
    <source>
        <dbReference type="EMBL" id="BBO84073.1"/>
    </source>
</evidence>